<comment type="caution">
    <text evidence="3">The sequence shown here is derived from an EMBL/GenBank/DDBJ whole genome shotgun (WGS) entry which is preliminary data.</text>
</comment>
<feature type="coiled-coil region" evidence="1">
    <location>
        <begin position="445"/>
        <end position="503"/>
    </location>
</feature>
<protein>
    <submittedName>
        <fullName evidence="3">Uncharacterized protein</fullName>
    </submittedName>
</protein>
<accession>A0ABU6WJ78</accession>
<organism evidence="3 4">
    <name type="scientific">Stylosanthes scabra</name>
    <dbReference type="NCBI Taxonomy" id="79078"/>
    <lineage>
        <taxon>Eukaryota</taxon>
        <taxon>Viridiplantae</taxon>
        <taxon>Streptophyta</taxon>
        <taxon>Embryophyta</taxon>
        <taxon>Tracheophyta</taxon>
        <taxon>Spermatophyta</taxon>
        <taxon>Magnoliopsida</taxon>
        <taxon>eudicotyledons</taxon>
        <taxon>Gunneridae</taxon>
        <taxon>Pentapetalae</taxon>
        <taxon>rosids</taxon>
        <taxon>fabids</taxon>
        <taxon>Fabales</taxon>
        <taxon>Fabaceae</taxon>
        <taxon>Papilionoideae</taxon>
        <taxon>50 kb inversion clade</taxon>
        <taxon>dalbergioids sensu lato</taxon>
        <taxon>Dalbergieae</taxon>
        <taxon>Pterocarpus clade</taxon>
        <taxon>Stylosanthes</taxon>
    </lineage>
</organism>
<sequence>MSCRADTVLLLLGSSLCSPQHTSRQRPLVPHRRPPALVAPSSPSKPSVRLKTKMEPQWAVAFFDDAQTLRGQRESMTIVVDFTLIEPHYYDASLASLPLLVGGYTVDIVNDGGGVIGWKQRFYRRGWCPIFCCHFRRGCHVVDASLLLLYAGNGRVFIPLPPLAGKSITTDTGGEKWKRGYRASGRGVYSSSVIPSKAWTQPNGTELYGWVASEVLGTQFKVTKEYLDYMLKDNIVFAPNHCTKYKLEVPDVNERICFLNHRAGDVPSWLWVYDCLFTKVGIHMPLTSFQQEILWKGAITPSQLHPNSWAFIRSFELVYQALGEFLSLRAHGKMKIFELFDEFFFSFKDIYFKISGAPKTQHFFLTSEKKARFDLYWRMGYRLLRPGANELFSHPGVDMAGGMSTLVALRRRIIAKQQNQYLMTSETEEALGDLEVDDRLAGRGGKTLSKKAKKLEDEKQAAEKRASELMASKKRVTELEASLRKAREDLVSIENLKEDVEASAMTMVTEIEENMLG</sequence>
<gene>
    <name evidence="3" type="ORF">PIB30_060987</name>
</gene>
<name>A0ABU6WJ78_9FABA</name>
<evidence type="ECO:0000313" key="4">
    <source>
        <dbReference type="Proteomes" id="UP001341840"/>
    </source>
</evidence>
<feature type="region of interest" description="Disordered" evidence="2">
    <location>
        <begin position="18"/>
        <end position="48"/>
    </location>
</feature>
<reference evidence="3 4" key="1">
    <citation type="journal article" date="2023" name="Plants (Basel)">
        <title>Bridging the Gap: Combining Genomics and Transcriptomics Approaches to Understand Stylosanthes scabra, an Orphan Legume from the Brazilian Caatinga.</title>
        <authorList>
            <person name="Ferreira-Neto J.R.C."/>
            <person name="da Silva M.D."/>
            <person name="Binneck E."/>
            <person name="de Melo N.F."/>
            <person name="da Silva R.H."/>
            <person name="de Melo A.L.T.M."/>
            <person name="Pandolfi V."/>
            <person name="Bustamante F.O."/>
            <person name="Brasileiro-Vidal A.C."/>
            <person name="Benko-Iseppon A.M."/>
        </authorList>
    </citation>
    <scope>NUCLEOTIDE SEQUENCE [LARGE SCALE GENOMIC DNA]</scope>
    <source>
        <tissue evidence="3">Leaves</tissue>
    </source>
</reference>
<keyword evidence="4" id="KW-1185">Reference proteome</keyword>
<dbReference type="Proteomes" id="UP001341840">
    <property type="component" value="Unassembled WGS sequence"/>
</dbReference>
<dbReference type="EMBL" id="JASCZI010181789">
    <property type="protein sequence ID" value="MED6185852.1"/>
    <property type="molecule type" value="Genomic_DNA"/>
</dbReference>
<proteinExistence type="predicted"/>
<evidence type="ECO:0000313" key="3">
    <source>
        <dbReference type="EMBL" id="MED6185852.1"/>
    </source>
</evidence>
<keyword evidence="1" id="KW-0175">Coiled coil</keyword>
<evidence type="ECO:0000256" key="2">
    <source>
        <dbReference type="SAM" id="MobiDB-lite"/>
    </source>
</evidence>
<evidence type="ECO:0000256" key="1">
    <source>
        <dbReference type="SAM" id="Coils"/>
    </source>
</evidence>